<organism evidence="1 2">
    <name type="scientific">Mycobacterium rhizamassiliense</name>
    <dbReference type="NCBI Taxonomy" id="1841860"/>
    <lineage>
        <taxon>Bacteria</taxon>
        <taxon>Bacillati</taxon>
        <taxon>Actinomycetota</taxon>
        <taxon>Actinomycetes</taxon>
        <taxon>Mycobacteriales</taxon>
        <taxon>Mycobacteriaceae</taxon>
        <taxon>Mycobacterium</taxon>
    </lineage>
</organism>
<reference evidence="1 2" key="1">
    <citation type="submission" date="2017-01" db="EMBL/GenBank/DDBJ databases">
        <authorList>
            <consortium name="Urmite Genomes"/>
        </authorList>
    </citation>
    <scope>NUCLEOTIDE SEQUENCE [LARGE SCALE GENOMIC DNA]</scope>
    <source>
        <strain evidence="1 2">AB57</strain>
    </source>
</reference>
<dbReference type="AlphaFoldDB" id="A0A2U3NLE9"/>
<evidence type="ECO:0000313" key="2">
    <source>
        <dbReference type="Proteomes" id="UP000240988"/>
    </source>
</evidence>
<protein>
    <submittedName>
        <fullName evidence="1">Uncharacterized protein</fullName>
    </submittedName>
</protein>
<keyword evidence="2" id="KW-1185">Reference proteome</keyword>
<evidence type="ECO:0000313" key="1">
    <source>
        <dbReference type="EMBL" id="SPM32358.1"/>
    </source>
</evidence>
<dbReference type="Proteomes" id="UP000240988">
    <property type="component" value="Unassembled WGS sequence"/>
</dbReference>
<dbReference type="OrthoDB" id="2375320at2"/>
<dbReference type="EMBL" id="FUFA01000001">
    <property type="protein sequence ID" value="SPM32358.1"/>
    <property type="molecule type" value="Genomic_DNA"/>
</dbReference>
<name>A0A2U3NLE9_9MYCO</name>
<sequence length="551" mass="62151">MWTSDDADAIARYEVLPAALRLQKYLRLVDPEPTGWVSVLRSDISEDAHSTLTSVLIEPDFASAAMDEAEWSCDDLGSSWNDQRGDGGFLEGLVADDEYPMHFFGQAREHHGLVAPTVEFTLSFVWWLGLVPTGDGQWSRIDKAGRSHDVVHTKRLEDNGYDVSVDANYLRRYLAARRMVLVIQHRHTVWADLKDVEPIDLEIRNPVVTLEFRATSAIGGTKRNFFADLLGKHLVLPFDQAGSDPDDTFRAPRYQEFITEVDRQTGQPIRTSCGDDTREGGTHFLTPVFFDPDVLTRYREDNTRYVLSRTRLWCLNLWGLDIDINDEGLVQVWLGDMRRLPESERDHWFVHNVVPRGGVSEIRFRRDLLNQWVTDDRPDLQNLRRAKSRLNDIARKVVGSDLFRPLGKHDREAFEGLSLCTNASVAQRDISILTLAKDVVECLDVKLLRRLAGTTEPEPSLNCLQAWITALGGDAEELCKPLRLLQDLRSTGSSHMKGSKYDGVIASAGWVSTPPDKQFQQLVDDVTHALQGLSNLIDSTTQLGQTGDDSL</sequence>
<dbReference type="RefSeq" id="WP_077085867.1">
    <property type="nucleotide sequence ID" value="NZ_LT721901.1"/>
</dbReference>
<accession>A0A2U3NLE9</accession>
<proteinExistence type="predicted"/>
<gene>
    <name evidence="1" type="ORF">MRAB57_156</name>
</gene>